<feature type="modified residue" description="4-aspartylphosphate" evidence="1">
    <location>
        <position position="54"/>
    </location>
</feature>
<dbReference type="EMBL" id="JACWZY010000007">
    <property type="protein sequence ID" value="MBD2701167.1"/>
    <property type="molecule type" value="Genomic_DNA"/>
</dbReference>
<dbReference type="PROSITE" id="PS50110">
    <property type="entry name" value="RESPONSE_REGULATORY"/>
    <property type="match status" value="1"/>
</dbReference>
<evidence type="ECO:0000259" key="2">
    <source>
        <dbReference type="PROSITE" id="PS50110"/>
    </source>
</evidence>
<gene>
    <name evidence="4" type="ORF">IC229_11010</name>
</gene>
<dbReference type="InterPro" id="IPR007492">
    <property type="entry name" value="LytTR_DNA-bd_dom"/>
</dbReference>
<accession>A0A926XVE5</accession>
<protein>
    <submittedName>
        <fullName evidence="4">Response regulator transcription factor</fullName>
    </submittedName>
</protein>
<reference evidence="4" key="1">
    <citation type="submission" date="2020-09" db="EMBL/GenBank/DDBJ databases">
        <authorList>
            <person name="Kim M.K."/>
        </authorList>
    </citation>
    <scope>NUCLEOTIDE SEQUENCE</scope>
    <source>
        <strain evidence="4">BT702</strain>
    </source>
</reference>
<feature type="domain" description="Response regulatory" evidence="2">
    <location>
        <begin position="3"/>
        <end position="114"/>
    </location>
</feature>
<evidence type="ECO:0000256" key="1">
    <source>
        <dbReference type="PROSITE-ProRule" id="PRU00169"/>
    </source>
</evidence>
<keyword evidence="1" id="KW-0597">Phosphoprotein</keyword>
<dbReference type="AlphaFoldDB" id="A0A926XVE5"/>
<dbReference type="Gene3D" id="3.40.50.2300">
    <property type="match status" value="1"/>
</dbReference>
<evidence type="ECO:0000259" key="3">
    <source>
        <dbReference type="PROSITE" id="PS50930"/>
    </source>
</evidence>
<evidence type="ECO:0000313" key="4">
    <source>
        <dbReference type="EMBL" id="MBD2701167.1"/>
    </source>
</evidence>
<evidence type="ECO:0000313" key="5">
    <source>
        <dbReference type="Proteomes" id="UP000598820"/>
    </source>
</evidence>
<dbReference type="PROSITE" id="PS50930">
    <property type="entry name" value="HTH_LYTTR"/>
    <property type="match status" value="1"/>
</dbReference>
<dbReference type="InterPro" id="IPR011006">
    <property type="entry name" value="CheY-like_superfamily"/>
</dbReference>
<comment type="caution">
    <text evidence="4">The sequence shown here is derived from an EMBL/GenBank/DDBJ whole genome shotgun (WGS) entry which is preliminary data.</text>
</comment>
<feature type="domain" description="HTH LytTR-type" evidence="3">
    <location>
        <begin position="144"/>
        <end position="241"/>
    </location>
</feature>
<dbReference type="SUPFAM" id="SSF52172">
    <property type="entry name" value="CheY-like"/>
    <property type="match status" value="1"/>
</dbReference>
<dbReference type="SMART" id="SM00448">
    <property type="entry name" value="REC"/>
    <property type="match status" value="1"/>
</dbReference>
<dbReference type="PANTHER" id="PTHR37299">
    <property type="entry name" value="TRANSCRIPTIONAL REGULATOR-RELATED"/>
    <property type="match status" value="1"/>
</dbReference>
<dbReference type="Pfam" id="PF00072">
    <property type="entry name" value="Response_reg"/>
    <property type="match status" value="1"/>
</dbReference>
<dbReference type="InterPro" id="IPR001789">
    <property type="entry name" value="Sig_transdc_resp-reg_receiver"/>
</dbReference>
<keyword evidence="5" id="KW-1185">Reference proteome</keyword>
<name>A0A926XVE5_9BACT</name>
<dbReference type="Pfam" id="PF04397">
    <property type="entry name" value="LytTR"/>
    <property type="match status" value="1"/>
</dbReference>
<organism evidence="4 5">
    <name type="scientific">Spirosoma profusum</name>
    <dbReference type="NCBI Taxonomy" id="2771354"/>
    <lineage>
        <taxon>Bacteria</taxon>
        <taxon>Pseudomonadati</taxon>
        <taxon>Bacteroidota</taxon>
        <taxon>Cytophagia</taxon>
        <taxon>Cytophagales</taxon>
        <taxon>Cytophagaceae</taxon>
        <taxon>Spirosoma</taxon>
    </lineage>
</organism>
<dbReference type="InterPro" id="IPR046947">
    <property type="entry name" value="LytR-like"/>
</dbReference>
<dbReference type="GO" id="GO:0003677">
    <property type="term" value="F:DNA binding"/>
    <property type="evidence" value="ECO:0007669"/>
    <property type="project" value="InterPro"/>
</dbReference>
<dbReference type="Proteomes" id="UP000598820">
    <property type="component" value="Unassembled WGS sequence"/>
</dbReference>
<dbReference type="Gene3D" id="2.40.50.1020">
    <property type="entry name" value="LytTr DNA-binding domain"/>
    <property type="match status" value="1"/>
</dbReference>
<sequence length="244" mass="27888">MLKCVVIDDESLAREVLEGYLGRLDFVESLRQFGNAREALTYLENNDADVLFLDIEMPGMNGIDFLKSLTQPPITVFTTAYRDYAFEGFELGVIDFLLKPIAYPRFLQAIEKIRDFLSLKEQNTKLENSSETSSDSSKDDSVFVKSGVQRIKLNFSYVTYIQGLKDYAIIHTSSGKIVIKGSIKAMHDIFPESRFIRVHKSFIVAISRVTRIERNRLILTDNQQIPLGRNYKEEVEKALLNQGK</sequence>
<proteinExistence type="predicted"/>
<dbReference type="PANTHER" id="PTHR37299:SF1">
    <property type="entry name" value="STAGE 0 SPORULATION PROTEIN A HOMOLOG"/>
    <property type="match status" value="1"/>
</dbReference>
<dbReference type="SMART" id="SM00850">
    <property type="entry name" value="LytTR"/>
    <property type="match status" value="1"/>
</dbReference>
<dbReference type="GO" id="GO:0000156">
    <property type="term" value="F:phosphorelay response regulator activity"/>
    <property type="evidence" value="ECO:0007669"/>
    <property type="project" value="InterPro"/>
</dbReference>